<feature type="region of interest" description="Disordered" evidence="6">
    <location>
        <begin position="1101"/>
        <end position="1126"/>
    </location>
</feature>
<keyword evidence="8" id="KW-1185">Reference proteome</keyword>
<keyword evidence="4" id="KW-0862">Zinc</keyword>
<dbReference type="Pfam" id="PF05699">
    <property type="entry name" value="Dimer_Tnp_hAT"/>
    <property type="match status" value="1"/>
</dbReference>
<feature type="compositionally biased region" description="Polar residues" evidence="6">
    <location>
        <begin position="1108"/>
        <end position="1117"/>
    </location>
</feature>
<dbReference type="Proteomes" id="UP000077521">
    <property type="component" value="Unassembled WGS sequence"/>
</dbReference>
<feature type="region of interest" description="Disordered" evidence="6">
    <location>
        <begin position="403"/>
        <end position="448"/>
    </location>
</feature>
<gene>
    <name evidence="7" type="ORF">A4X13_0g248</name>
</gene>
<reference evidence="7" key="2">
    <citation type="journal article" date="2019" name="IMA Fungus">
        <title>Genome sequencing and comparison of five Tilletia species to identify candidate genes for the detection of regulated species infecting wheat.</title>
        <authorList>
            <person name="Nguyen H.D.T."/>
            <person name="Sultana T."/>
            <person name="Kesanakurti P."/>
            <person name="Hambleton S."/>
        </authorList>
    </citation>
    <scope>NUCLEOTIDE SEQUENCE</scope>
    <source>
        <strain evidence="7">DAOMC 236416</strain>
    </source>
</reference>
<feature type="region of interest" description="Disordered" evidence="6">
    <location>
        <begin position="125"/>
        <end position="318"/>
    </location>
</feature>
<dbReference type="EMBL" id="LWDF02000008">
    <property type="protein sequence ID" value="KAE8260537.1"/>
    <property type="molecule type" value="Genomic_DNA"/>
</dbReference>
<dbReference type="InterPro" id="IPR008906">
    <property type="entry name" value="HATC_C_dom"/>
</dbReference>
<accession>A0A177T6X2</accession>
<evidence type="ECO:0000256" key="5">
    <source>
        <dbReference type="ARBA" id="ARBA00023242"/>
    </source>
</evidence>
<feature type="compositionally biased region" description="Polar residues" evidence="6">
    <location>
        <begin position="242"/>
        <end position="257"/>
    </location>
</feature>
<comment type="subcellular location">
    <subcellularLocation>
        <location evidence="1">Nucleus</location>
    </subcellularLocation>
</comment>
<dbReference type="InterPro" id="IPR013087">
    <property type="entry name" value="Znf_C2H2_type"/>
</dbReference>
<evidence type="ECO:0000313" key="8">
    <source>
        <dbReference type="Proteomes" id="UP000077521"/>
    </source>
</evidence>
<dbReference type="PANTHER" id="PTHR46481">
    <property type="entry name" value="ZINC FINGER BED DOMAIN-CONTAINING PROTEIN 4"/>
    <property type="match status" value="1"/>
</dbReference>
<evidence type="ECO:0000256" key="3">
    <source>
        <dbReference type="ARBA" id="ARBA00022771"/>
    </source>
</evidence>
<dbReference type="GO" id="GO:0046983">
    <property type="term" value="F:protein dimerization activity"/>
    <property type="evidence" value="ECO:0007669"/>
    <property type="project" value="InterPro"/>
</dbReference>
<protein>
    <submittedName>
        <fullName evidence="7">Uncharacterized protein</fullName>
    </submittedName>
</protein>
<organism evidence="7 8">
    <name type="scientific">Tilletia indica</name>
    <dbReference type="NCBI Taxonomy" id="43049"/>
    <lineage>
        <taxon>Eukaryota</taxon>
        <taxon>Fungi</taxon>
        <taxon>Dikarya</taxon>
        <taxon>Basidiomycota</taxon>
        <taxon>Ustilaginomycotina</taxon>
        <taxon>Exobasidiomycetes</taxon>
        <taxon>Tilletiales</taxon>
        <taxon>Tilletiaceae</taxon>
        <taxon>Tilletia</taxon>
    </lineage>
</organism>
<evidence type="ECO:0000313" key="7">
    <source>
        <dbReference type="EMBL" id="KAE8260537.1"/>
    </source>
</evidence>
<feature type="compositionally biased region" description="Basic and acidic residues" evidence="6">
    <location>
        <begin position="260"/>
        <end position="308"/>
    </location>
</feature>
<dbReference type="GO" id="GO:0005634">
    <property type="term" value="C:nucleus"/>
    <property type="evidence" value="ECO:0007669"/>
    <property type="project" value="UniProtKB-SubCell"/>
</dbReference>
<dbReference type="AlphaFoldDB" id="A0A177T6X2"/>
<dbReference type="InterPro" id="IPR052035">
    <property type="entry name" value="ZnF_BED_domain_contain"/>
</dbReference>
<keyword evidence="2" id="KW-0479">Metal-binding</keyword>
<evidence type="ECO:0000256" key="1">
    <source>
        <dbReference type="ARBA" id="ARBA00004123"/>
    </source>
</evidence>
<reference evidence="7" key="1">
    <citation type="submission" date="2016-04" db="EMBL/GenBank/DDBJ databases">
        <authorList>
            <person name="Nguyen H.D."/>
            <person name="Samba Siva P."/>
            <person name="Cullis J."/>
            <person name="Levesque C.A."/>
            <person name="Hambleton S."/>
        </authorList>
    </citation>
    <scope>NUCLEOTIDE SEQUENCE</scope>
    <source>
        <strain evidence="7">DAOMC 236416</strain>
    </source>
</reference>
<proteinExistence type="predicted"/>
<name>A0A177T6X2_9BASI</name>
<dbReference type="InterPro" id="IPR012337">
    <property type="entry name" value="RNaseH-like_sf"/>
</dbReference>
<evidence type="ECO:0000256" key="6">
    <source>
        <dbReference type="SAM" id="MobiDB-lite"/>
    </source>
</evidence>
<dbReference type="PROSITE" id="PS50157">
    <property type="entry name" value="ZINC_FINGER_C2H2_2"/>
    <property type="match status" value="1"/>
</dbReference>
<keyword evidence="5" id="KW-0539">Nucleus</keyword>
<evidence type="ECO:0000256" key="2">
    <source>
        <dbReference type="ARBA" id="ARBA00022723"/>
    </source>
</evidence>
<dbReference type="PANTHER" id="PTHR46481:SF10">
    <property type="entry name" value="ZINC FINGER BED DOMAIN-CONTAINING PROTEIN 39"/>
    <property type="match status" value="1"/>
</dbReference>
<comment type="caution">
    <text evidence="7">The sequence shown here is derived from an EMBL/GenBank/DDBJ whole genome shotgun (WGS) entry which is preliminary data.</text>
</comment>
<sequence>MLSFAQELKLFDITGQWFCQDLETEDMGEALSALSLFPQAIASWKAFLEYNGEFIDKKEPGEYDFSRRPRIDDPSVEAAFKKFEDNPVPDNFVKVLKDLKKKGQPSSLNPGSAVNAGPSSSLGVPASIHIPATKGSVSPTRTSLRPRRQNQKYSNTTFDLQDDDEPRGRRRKKTSPSPSPSHTLALSSDSDDGNDKEFTNVDSEEGSLPSSPTSKKRKKSRGQSSTGSAPKRLRSTRKEQEPSASTKASPAVQSDLQGTGRRESKQHSKDTRTEGDGDRVDNDRIMQDECARKGSGGEDTRKARDAAKARQQGVSKGKNGRVQDWRYLALNDIQSIPVLKYFDPESKVEPSHGFIKSITWKCRCCHRSFTAAPGITTNLMGHLNAKPGRGPCLHRDNPLSPGVEPWIPAWQKKGPQDDIEPERDDGASQSPLTRKGTKEERRSALEAQTVNQRRATLVWIVMTGQSFTAAQNPHFRRMMATANTAVNEAALESARTIGPDLDKMHSSLFSQAIEAIKTANTKFSIQLDGWTTRNRRAAYLAVHANWIDASFARREACIAFDQLGTQHTGATFAAHIVTILRTNGLWDHWSGILVSDADQGNISASRLVQREVESEVGCVVPMSSKVSDSLILCFAHGLNRVVLDGTAAVGARMAMVDKDADKVLRPAIVLDGNEVEGGVQRYDELIAQQEITAEEKDAEQQIRKEMTELMEDPILDGDEASWDGEDVDVSGSPGGLSADDVEILQEYEASVVDESSSALTRIHQCLVKIRASPESFTHFGDLVKSCYPGDRKKDIPMLRNTTRWNSALIEMRGCVEVQRAFTALMDSDNGWKPYAVTRAEWLAMEKLVDVMECAEVLNLDARSRESSIGDILFFHHVLRTNLQLQLDALQGVQEGEAAFGLKKAIIAMQRKHSQHLRRAKKSDLLIVATLLHPGYRLQWLERHFPAQSDNADNLLREYLDIFTGRGSRAEANTVHTKYDRFIGAQGRAAPSLSSQGDEVDKYLSKLYSWDSRDVNTLDGVIAWWDRHAVLLPRLSILARVVLAVPASTAATEQSFRHGAIFCSPRRNLGPRSIRTLTMSKALLLSGFDGFADTDVTGELPHSTPKKVISSSALATPTSEDEARQTL</sequence>
<evidence type="ECO:0000256" key="4">
    <source>
        <dbReference type="ARBA" id="ARBA00022833"/>
    </source>
</evidence>
<keyword evidence="3" id="KW-0863">Zinc-finger</keyword>
<dbReference type="SUPFAM" id="SSF53098">
    <property type="entry name" value="Ribonuclease H-like"/>
    <property type="match status" value="1"/>
</dbReference>
<dbReference type="GO" id="GO:0008270">
    <property type="term" value="F:zinc ion binding"/>
    <property type="evidence" value="ECO:0007669"/>
    <property type="project" value="UniProtKB-KW"/>
</dbReference>